<dbReference type="InterPro" id="IPR051446">
    <property type="entry name" value="HTH_trans_reg/aminotransferase"/>
</dbReference>
<evidence type="ECO:0000256" key="2">
    <source>
        <dbReference type="ARBA" id="ARBA00022898"/>
    </source>
</evidence>
<keyword evidence="2" id="KW-0663">Pyridoxal phosphate</keyword>
<dbReference type="InterPro" id="IPR015424">
    <property type="entry name" value="PyrdxlP-dep_Trfase"/>
</dbReference>
<dbReference type="Gene3D" id="3.40.640.10">
    <property type="entry name" value="Type I PLP-dependent aspartate aminotransferase-like (Major domain)"/>
    <property type="match status" value="1"/>
</dbReference>
<protein>
    <submittedName>
        <fullName evidence="7">PLP-dependent aminotransferase family protein</fullName>
    </submittedName>
</protein>
<dbReference type="PROSITE" id="PS50949">
    <property type="entry name" value="HTH_GNTR"/>
    <property type="match status" value="1"/>
</dbReference>
<keyword evidence="4" id="KW-0238">DNA-binding</keyword>
<keyword evidence="7" id="KW-0032">Aminotransferase</keyword>
<dbReference type="InterPro" id="IPR004839">
    <property type="entry name" value="Aminotransferase_I/II_large"/>
</dbReference>
<evidence type="ECO:0000259" key="6">
    <source>
        <dbReference type="PROSITE" id="PS50949"/>
    </source>
</evidence>
<name>A0ABS8NJ06_9BACT</name>
<dbReference type="Pfam" id="PF00155">
    <property type="entry name" value="Aminotran_1_2"/>
    <property type="match status" value="1"/>
</dbReference>
<reference evidence="7" key="1">
    <citation type="submission" date="2021-11" db="EMBL/GenBank/DDBJ databases">
        <title>Genome sequence.</title>
        <authorList>
            <person name="Sun Q."/>
        </authorList>
    </citation>
    <scope>NUCLEOTIDE SEQUENCE</scope>
    <source>
        <strain evidence="7">JC740</strain>
    </source>
</reference>
<dbReference type="PANTHER" id="PTHR46577:SF1">
    <property type="entry name" value="HTH-TYPE TRANSCRIPTIONAL REGULATORY PROTEIN GABR"/>
    <property type="match status" value="1"/>
</dbReference>
<dbReference type="Proteomes" id="UP001430306">
    <property type="component" value="Unassembled WGS sequence"/>
</dbReference>
<dbReference type="InterPro" id="IPR036390">
    <property type="entry name" value="WH_DNA-bd_sf"/>
</dbReference>
<dbReference type="RefSeq" id="WP_230273256.1">
    <property type="nucleotide sequence ID" value="NZ_JAJKFW010000020.1"/>
</dbReference>
<dbReference type="Gene3D" id="1.10.10.10">
    <property type="entry name" value="Winged helix-like DNA-binding domain superfamily/Winged helix DNA-binding domain"/>
    <property type="match status" value="1"/>
</dbReference>
<dbReference type="InterPro" id="IPR015421">
    <property type="entry name" value="PyrdxlP-dep_Trfase_major"/>
</dbReference>
<dbReference type="GO" id="GO:0008483">
    <property type="term" value="F:transaminase activity"/>
    <property type="evidence" value="ECO:0007669"/>
    <property type="project" value="UniProtKB-KW"/>
</dbReference>
<evidence type="ECO:0000256" key="5">
    <source>
        <dbReference type="ARBA" id="ARBA00023163"/>
    </source>
</evidence>
<keyword evidence="8" id="KW-1185">Reference proteome</keyword>
<dbReference type="PANTHER" id="PTHR46577">
    <property type="entry name" value="HTH-TYPE TRANSCRIPTIONAL REGULATORY PROTEIN GABR"/>
    <property type="match status" value="1"/>
</dbReference>
<dbReference type="SMART" id="SM00345">
    <property type="entry name" value="HTH_GNTR"/>
    <property type="match status" value="1"/>
</dbReference>
<keyword evidence="3" id="KW-0805">Transcription regulation</keyword>
<gene>
    <name evidence="7" type="ORF">LOC71_09185</name>
</gene>
<dbReference type="SUPFAM" id="SSF53383">
    <property type="entry name" value="PLP-dependent transferases"/>
    <property type="match status" value="1"/>
</dbReference>
<evidence type="ECO:0000256" key="3">
    <source>
        <dbReference type="ARBA" id="ARBA00023015"/>
    </source>
</evidence>
<dbReference type="EMBL" id="JAJKFW010000020">
    <property type="protein sequence ID" value="MCC9642446.1"/>
    <property type="molecule type" value="Genomic_DNA"/>
</dbReference>
<comment type="caution">
    <text evidence="7">The sequence shown here is derived from an EMBL/GenBank/DDBJ whole genome shotgun (WGS) entry which is preliminary data.</text>
</comment>
<dbReference type="CDD" id="cd00609">
    <property type="entry name" value="AAT_like"/>
    <property type="match status" value="1"/>
</dbReference>
<evidence type="ECO:0000256" key="1">
    <source>
        <dbReference type="ARBA" id="ARBA00005384"/>
    </source>
</evidence>
<keyword evidence="5" id="KW-0804">Transcription</keyword>
<dbReference type="Pfam" id="PF00392">
    <property type="entry name" value="GntR"/>
    <property type="match status" value="1"/>
</dbReference>
<accession>A0ABS8NJ06</accession>
<dbReference type="InterPro" id="IPR000524">
    <property type="entry name" value="Tscrpt_reg_HTH_GntR"/>
</dbReference>
<evidence type="ECO:0000313" key="7">
    <source>
        <dbReference type="EMBL" id="MCC9642446.1"/>
    </source>
</evidence>
<dbReference type="InterPro" id="IPR036388">
    <property type="entry name" value="WH-like_DNA-bd_sf"/>
</dbReference>
<feature type="domain" description="HTH gntR-type" evidence="6">
    <location>
        <begin position="21"/>
        <end position="89"/>
    </location>
</feature>
<organism evidence="7 8">
    <name type="scientific">Rhodopirellula halodulae</name>
    <dbReference type="NCBI Taxonomy" id="2894198"/>
    <lineage>
        <taxon>Bacteria</taxon>
        <taxon>Pseudomonadati</taxon>
        <taxon>Planctomycetota</taxon>
        <taxon>Planctomycetia</taxon>
        <taxon>Pirellulales</taxon>
        <taxon>Pirellulaceae</taxon>
        <taxon>Rhodopirellula</taxon>
    </lineage>
</organism>
<sequence length="492" mass="55090">MPRRNEQFEFDWIQLNGEGTTPVYQQLENQLRRAIVGQMLKPEDRVPSSRNLASAIGVSRNTVLSAYEQLISEGYLESVRGSGTRVAKIPPQAFDFDPAHTATTPTKQSSARLSTLGQQLAQEAQWLPPVSKRPKAFTPHLPATDEFPTALWNRFSVEQSRWSDKHLRLGDPQGYYPLRESIAQYMAVSRGLSCEPEQVVMTSGSQQAFTMIAQLLLNPGETIWVEEPGNSPANRLLDIAGAKVVPVPLDSEGIDVSRVPDRAAQPKLISVTPGGQWPMGMTMSLNRRLELIALAQRHQSWIIEDDYNGEFRYTRRPHPSLSSLDSSGQTIYMGTFSKLLFPSIRLGFLIVPKSLVPVFAYARFLQDRGSPPLVQMVLHRFIETGNFVKHIRRMRTLYAERQTVLYESLQKHLAGLVDVQQPESGMHLTAQGVTREAEAKLIHAAARAKVEFHPVSLYSRTGSTTGMILGFAAYDRKSIQSAVRRWAKALKD</sequence>
<dbReference type="PRINTS" id="PR00035">
    <property type="entry name" value="HTHGNTR"/>
</dbReference>
<comment type="similarity">
    <text evidence="1">In the C-terminal section; belongs to the class-I pyridoxal-phosphate-dependent aminotransferase family.</text>
</comment>
<dbReference type="CDD" id="cd07377">
    <property type="entry name" value="WHTH_GntR"/>
    <property type="match status" value="1"/>
</dbReference>
<evidence type="ECO:0000256" key="4">
    <source>
        <dbReference type="ARBA" id="ARBA00023125"/>
    </source>
</evidence>
<proteinExistence type="inferred from homology"/>
<dbReference type="SUPFAM" id="SSF46785">
    <property type="entry name" value="Winged helix' DNA-binding domain"/>
    <property type="match status" value="1"/>
</dbReference>
<keyword evidence="7" id="KW-0808">Transferase</keyword>
<evidence type="ECO:0000313" key="8">
    <source>
        <dbReference type="Proteomes" id="UP001430306"/>
    </source>
</evidence>